<dbReference type="EnsemblMetazoa" id="PPA14161.1">
    <property type="protein sequence ID" value="PPA14161.1"/>
    <property type="gene ID" value="WBGene00103715"/>
</dbReference>
<gene>
    <name evidence="1" type="primary">WBGene00103715</name>
</gene>
<reference evidence="2" key="1">
    <citation type="journal article" date="2008" name="Nat. Genet.">
        <title>The Pristionchus pacificus genome provides a unique perspective on nematode lifestyle and parasitism.</title>
        <authorList>
            <person name="Dieterich C."/>
            <person name="Clifton S.W."/>
            <person name="Schuster L.N."/>
            <person name="Chinwalla A."/>
            <person name="Delehaunty K."/>
            <person name="Dinkelacker I."/>
            <person name="Fulton L."/>
            <person name="Fulton R."/>
            <person name="Godfrey J."/>
            <person name="Minx P."/>
            <person name="Mitreva M."/>
            <person name="Roeseler W."/>
            <person name="Tian H."/>
            <person name="Witte H."/>
            <person name="Yang S.P."/>
            <person name="Wilson R.K."/>
            <person name="Sommer R.J."/>
        </authorList>
    </citation>
    <scope>NUCLEOTIDE SEQUENCE [LARGE SCALE GENOMIC DNA]</scope>
    <source>
        <strain evidence="2">PS312</strain>
    </source>
</reference>
<keyword evidence="2" id="KW-1185">Reference proteome</keyword>
<sequence>MPKTPALHFKLLCFIYPPMRSPFELREMYIGETMRTTTQTMIMENARRVAHKTDSYSDGEILDFRAEWDHILASQCRHPPSTTIEDDGRECVVCLFERELKLPSLPEMIFPRNTLEIRLENN</sequence>
<dbReference type="Proteomes" id="UP000005239">
    <property type="component" value="Unassembled WGS sequence"/>
</dbReference>
<accession>A0A8R1UD99</accession>
<evidence type="ECO:0000313" key="2">
    <source>
        <dbReference type="Proteomes" id="UP000005239"/>
    </source>
</evidence>
<protein>
    <submittedName>
        <fullName evidence="1">Uncharacterized protein</fullName>
    </submittedName>
</protein>
<accession>A0A2A6CSB4</accession>
<dbReference type="AlphaFoldDB" id="A0A2A6CSB4"/>
<name>A0A2A6CSB4_PRIPA</name>
<proteinExistence type="predicted"/>
<organism evidence="1 2">
    <name type="scientific">Pristionchus pacificus</name>
    <name type="common">Parasitic nematode worm</name>
    <dbReference type="NCBI Taxonomy" id="54126"/>
    <lineage>
        <taxon>Eukaryota</taxon>
        <taxon>Metazoa</taxon>
        <taxon>Ecdysozoa</taxon>
        <taxon>Nematoda</taxon>
        <taxon>Chromadorea</taxon>
        <taxon>Rhabditida</taxon>
        <taxon>Rhabditina</taxon>
        <taxon>Diplogasteromorpha</taxon>
        <taxon>Diplogasteroidea</taxon>
        <taxon>Neodiplogasteridae</taxon>
        <taxon>Pristionchus</taxon>
    </lineage>
</organism>
<evidence type="ECO:0000313" key="1">
    <source>
        <dbReference type="EnsemblMetazoa" id="PPA14161.1"/>
    </source>
</evidence>
<reference evidence="1" key="2">
    <citation type="submission" date="2022-06" db="UniProtKB">
        <authorList>
            <consortium name="EnsemblMetazoa"/>
        </authorList>
    </citation>
    <scope>IDENTIFICATION</scope>
    <source>
        <strain evidence="1">PS312</strain>
    </source>
</reference>